<reference evidence="2 3" key="1">
    <citation type="journal article" date="2014" name="Agronomy (Basel)">
        <title>A Draft Genome Sequence for Ensete ventricosum, the Drought-Tolerant Tree Against Hunger.</title>
        <authorList>
            <person name="Harrison J."/>
            <person name="Moore K.A."/>
            <person name="Paszkiewicz K."/>
            <person name="Jones T."/>
            <person name="Grant M."/>
            <person name="Ambacheew D."/>
            <person name="Muzemil S."/>
            <person name="Studholme D.J."/>
        </authorList>
    </citation>
    <scope>NUCLEOTIDE SEQUENCE [LARGE SCALE GENOMIC DNA]</scope>
</reference>
<evidence type="ECO:0000256" key="1">
    <source>
        <dbReference type="SAM" id="SignalP"/>
    </source>
</evidence>
<feature type="chain" id="PRO_5019342676" evidence="1">
    <location>
        <begin position="25"/>
        <end position="89"/>
    </location>
</feature>
<gene>
    <name evidence="2" type="ORF">B296_00002892</name>
</gene>
<dbReference type="EMBL" id="AMZH03000747">
    <property type="protein sequence ID" value="RRT82180.1"/>
    <property type="molecule type" value="Genomic_DNA"/>
</dbReference>
<name>A0A427B123_ENSVE</name>
<dbReference type="AlphaFoldDB" id="A0A427B123"/>
<keyword evidence="1" id="KW-0732">Signal</keyword>
<protein>
    <submittedName>
        <fullName evidence="2">Uncharacterized protein</fullName>
    </submittedName>
</protein>
<accession>A0A427B123</accession>
<proteinExistence type="predicted"/>
<evidence type="ECO:0000313" key="3">
    <source>
        <dbReference type="Proteomes" id="UP000287651"/>
    </source>
</evidence>
<feature type="signal peptide" evidence="1">
    <location>
        <begin position="1"/>
        <end position="24"/>
    </location>
</feature>
<sequence>MSTYLRALLVAAALLVLVFPRAGADADAKAGDDHHGKIRYRNHGHGYHLKGHHGTFKPGNWEFAHATFYGGSDGSQTRGLPFSALLSAR</sequence>
<comment type="caution">
    <text evidence="2">The sequence shown here is derived from an EMBL/GenBank/DDBJ whole genome shotgun (WGS) entry which is preliminary data.</text>
</comment>
<dbReference type="Proteomes" id="UP000287651">
    <property type="component" value="Unassembled WGS sequence"/>
</dbReference>
<organism evidence="2 3">
    <name type="scientific">Ensete ventricosum</name>
    <name type="common">Abyssinian banana</name>
    <name type="synonym">Musa ensete</name>
    <dbReference type="NCBI Taxonomy" id="4639"/>
    <lineage>
        <taxon>Eukaryota</taxon>
        <taxon>Viridiplantae</taxon>
        <taxon>Streptophyta</taxon>
        <taxon>Embryophyta</taxon>
        <taxon>Tracheophyta</taxon>
        <taxon>Spermatophyta</taxon>
        <taxon>Magnoliopsida</taxon>
        <taxon>Liliopsida</taxon>
        <taxon>Zingiberales</taxon>
        <taxon>Musaceae</taxon>
        <taxon>Ensete</taxon>
    </lineage>
</organism>
<evidence type="ECO:0000313" key="2">
    <source>
        <dbReference type="EMBL" id="RRT82180.1"/>
    </source>
</evidence>